<name>I3V392_PSEPU</name>
<evidence type="ECO:0000313" key="1">
    <source>
        <dbReference type="EMBL" id="AFK72213.1"/>
    </source>
</evidence>
<protein>
    <submittedName>
        <fullName evidence="1">Uncharacterized protein</fullName>
    </submittedName>
</protein>
<gene>
    <name evidence="1" type="ORF">YSA_10022</name>
</gene>
<organism evidence="1 2">
    <name type="scientific">Pseudomonas putida ND6</name>
    <dbReference type="NCBI Taxonomy" id="231023"/>
    <lineage>
        <taxon>Bacteria</taxon>
        <taxon>Pseudomonadati</taxon>
        <taxon>Pseudomonadota</taxon>
        <taxon>Gammaproteobacteria</taxon>
        <taxon>Pseudomonadales</taxon>
        <taxon>Pseudomonadaceae</taxon>
        <taxon>Pseudomonas</taxon>
    </lineage>
</organism>
<dbReference type="Proteomes" id="UP000005268">
    <property type="component" value="Chromosome"/>
</dbReference>
<dbReference type="HOGENOM" id="CLU_3220927_0_0_6"/>
<proteinExistence type="predicted"/>
<evidence type="ECO:0000313" key="2">
    <source>
        <dbReference type="Proteomes" id="UP000005268"/>
    </source>
</evidence>
<dbReference type="KEGG" id="ppi:YSA_10022"/>
<sequence length="44" mass="5191">MRMLLFVDEPEMWVAHLLGRMSTQKLQPIREKNACFSSRRSIAL</sequence>
<dbReference type="AlphaFoldDB" id="I3V392"/>
<dbReference type="EMBL" id="CP003588">
    <property type="protein sequence ID" value="AFK72213.1"/>
    <property type="molecule type" value="Genomic_DNA"/>
</dbReference>
<reference evidence="1 2" key="1">
    <citation type="journal article" date="2012" name="J. Bacteriol.">
        <title>Complete Genome Sequence of the Naphthalene-Degrading Pseudomonas putida Strain ND6.</title>
        <authorList>
            <person name="Li S."/>
            <person name="Zhao H."/>
            <person name="Li Y."/>
            <person name="Niu S."/>
            <person name="Cai B."/>
        </authorList>
    </citation>
    <scope>NUCLEOTIDE SEQUENCE [LARGE SCALE GENOMIC DNA]</scope>
    <source>
        <strain evidence="1 2">ND6</strain>
    </source>
</reference>
<accession>I3V392</accession>